<evidence type="ECO:0000313" key="13">
    <source>
        <dbReference type="Proteomes" id="UP000038647"/>
    </source>
</evidence>
<proteinExistence type="inferred from homology"/>
<dbReference type="InterPro" id="IPR006143">
    <property type="entry name" value="RND_pump_MFP"/>
</dbReference>
<organism evidence="11 14">
    <name type="scientific">Yersinia aldovae</name>
    <dbReference type="NCBI Taxonomy" id="29483"/>
    <lineage>
        <taxon>Bacteria</taxon>
        <taxon>Pseudomonadati</taxon>
        <taxon>Pseudomonadota</taxon>
        <taxon>Gammaproteobacteria</taxon>
        <taxon>Enterobacterales</taxon>
        <taxon>Yersiniaceae</taxon>
        <taxon>Yersinia</taxon>
    </lineage>
</organism>
<dbReference type="Pfam" id="PF25878">
    <property type="entry name" value="HH_AAEA_pHBA"/>
    <property type="match status" value="1"/>
</dbReference>
<dbReference type="STRING" id="1453495.AT01_2076"/>
<dbReference type="GO" id="GO:0022857">
    <property type="term" value="F:transmembrane transporter activity"/>
    <property type="evidence" value="ECO:0007669"/>
    <property type="project" value="UniProtKB-UniRule"/>
</dbReference>
<evidence type="ECO:0000256" key="4">
    <source>
        <dbReference type="ARBA" id="ARBA00022519"/>
    </source>
</evidence>
<dbReference type="InterPro" id="IPR058634">
    <property type="entry name" value="AaeA-lik-b-barrel"/>
</dbReference>
<dbReference type="HAMAP" id="MF_01544">
    <property type="entry name" value="AaeA"/>
    <property type="match status" value="1"/>
</dbReference>
<comment type="similarity">
    <text evidence="1 8">Belongs to the membrane fusion protein (MFP) (TC 8.A.1) family.</text>
</comment>
<dbReference type="AlphaFoldDB" id="A0A0T9TMG7"/>
<feature type="domain" description="p-hydroxybenzoic acid efflux pump subunit AaeA alpha-helical hairpin" evidence="9">
    <location>
        <begin position="81"/>
        <end position="153"/>
    </location>
</feature>
<dbReference type="PANTHER" id="PTHR30367:SF12">
    <property type="entry name" value="P-HYDROXYBENZOIC ACID EFFLUX PUMP SUBUNIT AAEA"/>
    <property type="match status" value="1"/>
</dbReference>
<evidence type="ECO:0000259" key="10">
    <source>
        <dbReference type="Pfam" id="PF25963"/>
    </source>
</evidence>
<dbReference type="eggNOG" id="COG1566">
    <property type="taxonomic scope" value="Bacteria"/>
</dbReference>
<dbReference type="NCBIfam" id="TIGR01730">
    <property type="entry name" value="RND_mfp"/>
    <property type="match status" value="1"/>
</dbReference>
<protein>
    <recommendedName>
        <fullName evidence="8">p-hydroxybenzoic acid efflux pump subunit AaeA</fullName>
        <shortName evidence="8">pHBA efflux pump protein A</shortName>
    </recommendedName>
</protein>
<keyword evidence="5 8" id="KW-0812">Transmembrane</keyword>
<feature type="domain" description="p-hydroxybenzoic acid efflux pump subunit AaeA-like beta-barrel" evidence="10">
    <location>
        <begin position="190"/>
        <end position="287"/>
    </location>
</feature>
<dbReference type="SUPFAM" id="SSF111369">
    <property type="entry name" value="HlyD-like secretion proteins"/>
    <property type="match status" value="1"/>
</dbReference>
<dbReference type="Proteomes" id="UP000038647">
    <property type="component" value="Unassembled WGS sequence"/>
</dbReference>
<dbReference type="InterPro" id="IPR058632">
    <property type="entry name" value="HH_AaeA"/>
</dbReference>
<evidence type="ECO:0000259" key="9">
    <source>
        <dbReference type="Pfam" id="PF25878"/>
    </source>
</evidence>
<evidence type="ECO:0000256" key="5">
    <source>
        <dbReference type="ARBA" id="ARBA00022692"/>
    </source>
</evidence>
<keyword evidence="13" id="KW-1185">Reference proteome</keyword>
<gene>
    <name evidence="11" type="primary">yhcQ</name>
    <name evidence="8" type="synonym">aaeA</name>
    <name evidence="11" type="ORF">ERS137965_01471</name>
    <name evidence="12" type="ORF">ERS137966_03720</name>
</gene>
<reference evidence="12 13" key="2">
    <citation type="submission" date="2015-03" db="EMBL/GenBank/DDBJ databases">
        <authorList>
            <consortium name="Pathogen Informatics"/>
            <person name="Murphy D."/>
        </authorList>
    </citation>
    <scope>NUCLEOTIDE SEQUENCE [LARGE SCALE GENOMIC DNA]</scope>
    <source>
        <strain evidence="12 13">IP08791</strain>
    </source>
</reference>
<evidence type="ECO:0000256" key="8">
    <source>
        <dbReference type="HAMAP-Rule" id="MF_01544"/>
    </source>
</evidence>
<evidence type="ECO:0000256" key="6">
    <source>
        <dbReference type="ARBA" id="ARBA00022989"/>
    </source>
</evidence>
<dbReference type="PANTHER" id="PTHR30367">
    <property type="entry name" value="P-HYDROXYBENZOIC ACID EFFLUX PUMP SUBUNIT AAEA-RELATED"/>
    <property type="match status" value="1"/>
</dbReference>
<name>A0A0T9TMG7_YERAL</name>
<keyword evidence="3 8" id="KW-1003">Cell membrane</keyword>
<evidence type="ECO:0000313" key="11">
    <source>
        <dbReference type="EMBL" id="CNK91707.1"/>
    </source>
</evidence>
<dbReference type="InterPro" id="IPR022871">
    <property type="entry name" value="PHBA_efflux_pump_AaeA"/>
</dbReference>
<keyword evidence="6 8" id="KW-1133">Transmembrane helix</keyword>
<comment type="subcellular location">
    <subcellularLocation>
        <location evidence="8">Cell membrane</location>
        <topology evidence="8">Single-pass membrane protein</topology>
    </subcellularLocation>
</comment>
<comment type="function">
    <text evidence="8">Forms an efflux pump with AaeB.</text>
</comment>
<dbReference type="GO" id="GO:0005886">
    <property type="term" value="C:plasma membrane"/>
    <property type="evidence" value="ECO:0007669"/>
    <property type="project" value="UniProtKB-SubCell"/>
</dbReference>
<dbReference type="EMBL" id="CQEH01000023">
    <property type="protein sequence ID" value="CNL61773.1"/>
    <property type="molecule type" value="Genomic_DNA"/>
</dbReference>
<feature type="transmembrane region" description="Helical" evidence="8">
    <location>
        <begin position="12"/>
        <end position="32"/>
    </location>
</feature>
<dbReference type="Pfam" id="PF25963">
    <property type="entry name" value="Beta-barrel_AAEA"/>
    <property type="match status" value="1"/>
</dbReference>
<dbReference type="OrthoDB" id="9811754at2"/>
<dbReference type="NCBIfam" id="NF007850">
    <property type="entry name" value="PRK10559.1"/>
    <property type="match status" value="1"/>
</dbReference>
<dbReference type="EMBL" id="CQEJ01000006">
    <property type="protein sequence ID" value="CNK91707.1"/>
    <property type="molecule type" value="Genomic_DNA"/>
</dbReference>
<evidence type="ECO:0000313" key="12">
    <source>
        <dbReference type="EMBL" id="CNL61773.1"/>
    </source>
</evidence>
<dbReference type="Gene3D" id="2.40.50.100">
    <property type="match status" value="1"/>
</dbReference>
<dbReference type="Proteomes" id="UP000041595">
    <property type="component" value="Unassembled WGS sequence"/>
</dbReference>
<evidence type="ECO:0000256" key="3">
    <source>
        <dbReference type="ARBA" id="ARBA00022475"/>
    </source>
</evidence>
<dbReference type="RefSeq" id="WP_042839552.1">
    <property type="nucleotide sequence ID" value="NZ_CABHPY010000158.1"/>
</dbReference>
<dbReference type="Gene3D" id="2.40.30.170">
    <property type="match status" value="1"/>
</dbReference>
<keyword evidence="7 8" id="KW-0472">Membrane</keyword>
<evidence type="ECO:0000313" key="14">
    <source>
        <dbReference type="Proteomes" id="UP000041595"/>
    </source>
</evidence>
<dbReference type="InterPro" id="IPR050393">
    <property type="entry name" value="MFP_Efflux_Pump"/>
</dbReference>
<accession>A0A0T9TMG7</accession>
<keyword evidence="2 8" id="KW-0813">Transport</keyword>
<evidence type="ECO:0000256" key="1">
    <source>
        <dbReference type="ARBA" id="ARBA00009477"/>
    </source>
</evidence>
<reference evidence="11 14" key="1">
    <citation type="submission" date="2015-03" db="EMBL/GenBank/DDBJ databases">
        <authorList>
            <person name="Murphy D."/>
        </authorList>
    </citation>
    <scope>NUCLEOTIDE SEQUENCE [LARGE SCALE GENOMIC DNA]</scope>
    <source>
        <strain evidence="11 14">IP06005</strain>
    </source>
</reference>
<keyword evidence="4" id="KW-0997">Cell inner membrane</keyword>
<evidence type="ECO:0000256" key="2">
    <source>
        <dbReference type="ARBA" id="ARBA00022448"/>
    </source>
</evidence>
<evidence type="ECO:0000256" key="7">
    <source>
        <dbReference type="ARBA" id="ARBA00023136"/>
    </source>
</evidence>
<sequence>MSTFSLKIIRIGITLLVVLLAVIAIFKVWAFYTESPWTRDAKFTADVVAIAPDVSGLITEVPVKDNQLVQKGQILFVIDQPRYQQALAESEADVAYYQTLAAEKQRESGRRQRLGIQAMSQEEIDQSNNVLQTVRHQLAKAIAVRDLAKLDLERTTVRAPAQGWITNLNVHAGEFINRGATAVALVKKDTFYILAYLEETKLEGVKPGYRAEITPLGSNRILHGTVDSISAGITNSSSSIDTKGLATIDNNLEWVRLAQRVPVKIHLDSGDQQHSYPAGTTATVVITRANERTPNQISPIVKLMHRLREFG</sequence>